<dbReference type="InterPro" id="IPR036736">
    <property type="entry name" value="ACP-like_sf"/>
</dbReference>
<dbReference type="PROSITE" id="PS50075">
    <property type="entry name" value="CARRIER"/>
    <property type="match status" value="1"/>
</dbReference>
<sequence length="123" mass="13223">MHTTDQTTAQTPAQTAAQTPAQTTDRTAGGTPELAADRAEIGARVRAVLDRRFGDAAKSLATDADLTDALPGFDSLAALEYVNAVEHEFGIEVDFVGDDVRHWFSTLGRTVEYVRESIEDQAA</sequence>
<evidence type="ECO:0000259" key="2">
    <source>
        <dbReference type="PROSITE" id="PS50075"/>
    </source>
</evidence>
<dbReference type="RefSeq" id="WP_232651463.1">
    <property type="nucleotide sequence ID" value="NZ_JAJSBI010000015.1"/>
</dbReference>
<proteinExistence type="predicted"/>
<feature type="region of interest" description="Disordered" evidence="1">
    <location>
        <begin position="1"/>
        <end position="37"/>
    </location>
</feature>
<dbReference type="Proteomes" id="UP001108029">
    <property type="component" value="Unassembled WGS sequence"/>
</dbReference>
<organism evidence="3 4">
    <name type="scientific">Streptomyces guryensis</name>
    <dbReference type="NCBI Taxonomy" id="2886947"/>
    <lineage>
        <taxon>Bacteria</taxon>
        <taxon>Bacillati</taxon>
        <taxon>Actinomycetota</taxon>
        <taxon>Actinomycetes</taxon>
        <taxon>Kitasatosporales</taxon>
        <taxon>Streptomycetaceae</taxon>
        <taxon>Streptomyces</taxon>
    </lineage>
</organism>
<name>A0A9Q3Z8H5_9ACTN</name>
<keyword evidence="4" id="KW-1185">Reference proteome</keyword>
<dbReference type="SUPFAM" id="SSF47336">
    <property type="entry name" value="ACP-like"/>
    <property type="match status" value="1"/>
</dbReference>
<accession>A0A9Q3Z8H5</accession>
<feature type="domain" description="Carrier" evidence="2">
    <location>
        <begin position="36"/>
        <end position="118"/>
    </location>
</feature>
<evidence type="ECO:0000313" key="3">
    <source>
        <dbReference type="EMBL" id="MCD9877334.1"/>
    </source>
</evidence>
<dbReference type="InterPro" id="IPR009081">
    <property type="entry name" value="PP-bd_ACP"/>
</dbReference>
<dbReference type="AlphaFoldDB" id="A0A9Q3Z8H5"/>
<protein>
    <submittedName>
        <fullName evidence="3">Acyl carrier protein</fullName>
    </submittedName>
</protein>
<evidence type="ECO:0000256" key="1">
    <source>
        <dbReference type="SAM" id="MobiDB-lite"/>
    </source>
</evidence>
<dbReference type="EMBL" id="JAJSBI010000015">
    <property type="protein sequence ID" value="MCD9877334.1"/>
    <property type="molecule type" value="Genomic_DNA"/>
</dbReference>
<reference evidence="3" key="1">
    <citation type="submission" date="2021-12" db="EMBL/GenBank/DDBJ databases">
        <authorList>
            <person name="Lee J.-H."/>
            <person name="Kim S.-B."/>
        </authorList>
    </citation>
    <scope>NUCLEOTIDE SEQUENCE</scope>
    <source>
        <strain evidence="3">NR30</strain>
    </source>
</reference>
<evidence type="ECO:0000313" key="4">
    <source>
        <dbReference type="Proteomes" id="UP001108029"/>
    </source>
</evidence>
<gene>
    <name evidence="3" type="ORF">LJ657_27630</name>
</gene>
<dbReference type="Gene3D" id="1.10.1200.10">
    <property type="entry name" value="ACP-like"/>
    <property type="match status" value="1"/>
</dbReference>
<dbReference type="Pfam" id="PF00550">
    <property type="entry name" value="PP-binding"/>
    <property type="match status" value="1"/>
</dbReference>
<comment type="caution">
    <text evidence="3">The sequence shown here is derived from an EMBL/GenBank/DDBJ whole genome shotgun (WGS) entry which is preliminary data.</text>
</comment>
<feature type="compositionally biased region" description="Low complexity" evidence="1">
    <location>
        <begin position="1"/>
        <end position="28"/>
    </location>
</feature>